<reference evidence="2" key="1">
    <citation type="journal article" date="2017" name="Genome Biol.">
        <title>Comparative genomics reveals high biological diversity and specific adaptations in the industrially and medically important fungal genus Aspergillus.</title>
        <authorList>
            <person name="de Vries R.P."/>
            <person name="Riley R."/>
            <person name="Wiebenga A."/>
            <person name="Aguilar-Osorio G."/>
            <person name="Amillis S."/>
            <person name="Uchima C.A."/>
            <person name="Anderluh G."/>
            <person name="Asadollahi M."/>
            <person name="Askin M."/>
            <person name="Barry K."/>
            <person name="Battaglia E."/>
            <person name="Bayram O."/>
            <person name="Benocci T."/>
            <person name="Braus-Stromeyer S.A."/>
            <person name="Caldana C."/>
            <person name="Canovas D."/>
            <person name="Cerqueira G.C."/>
            <person name="Chen F."/>
            <person name="Chen W."/>
            <person name="Choi C."/>
            <person name="Clum A."/>
            <person name="Dos Santos R.A."/>
            <person name="Damasio A.R."/>
            <person name="Diallinas G."/>
            <person name="Emri T."/>
            <person name="Fekete E."/>
            <person name="Flipphi M."/>
            <person name="Freyberg S."/>
            <person name="Gallo A."/>
            <person name="Gournas C."/>
            <person name="Habgood R."/>
            <person name="Hainaut M."/>
            <person name="Harispe M.L."/>
            <person name="Henrissat B."/>
            <person name="Hilden K.S."/>
            <person name="Hope R."/>
            <person name="Hossain A."/>
            <person name="Karabika E."/>
            <person name="Karaffa L."/>
            <person name="Karanyi Z."/>
            <person name="Krasevec N."/>
            <person name="Kuo A."/>
            <person name="Kusch H."/>
            <person name="LaButti K."/>
            <person name="Lagendijk E.L."/>
            <person name="Lapidus A."/>
            <person name="Levasseur A."/>
            <person name="Lindquist E."/>
            <person name="Lipzen A."/>
            <person name="Logrieco A.F."/>
            <person name="MacCabe A."/>
            <person name="Maekelae M.R."/>
            <person name="Malavazi I."/>
            <person name="Melin P."/>
            <person name="Meyer V."/>
            <person name="Mielnichuk N."/>
            <person name="Miskei M."/>
            <person name="Molnar A.P."/>
            <person name="Mule G."/>
            <person name="Ngan C.Y."/>
            <person name="Orejas M."/>
            <person name="Orosz E."/>
            <person name="Ouedraogo J.P."/>
            <person name="Overkamp K.M."/>
            <person name="Park H.-S."/>
            <person name="Perrone G."/>
            <person name="Piumi F."/>
            <person name="Punt P.J."/>
            <person name="Ram A.F."/>
            <person name="Ramon A."/>
            <person name="Rauscher S."/>
            <person name="Record E."/>
            <person name="Riano-Pachon D.M."/>
            <person name="Robert V."/>
            <person name="Roehrig J."/>
            <person name="Ruller R."/>
            <person name="Salamov A."/>
            <person name="Salih N.S."/>
            <person name="Samson R.A."/>
            <person name="Sandor E."/>
            <person name="Sanguinetti M."/>
            <person name="Schuetze T."/>
            <person name="Sepcic K."/>
            <person name="Shelest E."/>
            <person name="Sherlock G."/>
            <person name="Sophianopoulou V."/>
            <person name="Squina F.M."/>
            <person name="Sun H."/>
            <person name="Susca A."/>
            <person name="Todd R.B."/>
            <person name="Tsang A."/>
            <person name="Unkles S.E."/>
            <person name="van de Wiele N."/>
            <person name="van Rossen-Uffink D."/>
            <person name="Oliveira J.V."/>
            <person name="Vesth T.C."/>
            <person name="Visser J."/>
            <person name="Yu J.-H."/>
            <person name="Zhou M."/>
            <person name="Andersen M.R."/>
            <person name="Archer D.B."/>
            <person name="Baker S.E."/>
            <person name="Benoit I."/>
            <person name="Brakhage A.A."/>
            <person name="Braus G.H."/>
            <person name="Fischer R."/>
            <person name="Frisvad J.C."/>
            <person name="Goldman G.H."/>
            <person name="Houbraken J."/>
            <person name="Oakley B."/>
            <person name="Pocsi I."/>
            <person name="Scazzocchio C."/>
            <person name="Seiboth B."/>
            <person name="vanKuyk P.A."/>
            <person name="Wortman J."/>
            <person name="Dyer P.S."/>
            <person name="Grigoriev I.V."/>
        </authorList>
    </citation>
    <scope>NUCLEOTIDE SEQUENCE [LARGE SCALE GENOMIC DNA]</scope>
    <source>
        <strain evidence="2">DTO 134E9</strain>
    </source>
</reference>
<dbReference type="GeneID" id="63754982"/>
<evidence type="ECO:0000313" key="1">
    <source>
        <dbReference type="EMBL" id="OJJ30305.1"/>
    </source>
</evidence>
<dbReference type="AlphaFoldDB" id="A0A1L9R5V5"/>
<dbReference type="RefSeq" id="XP_040683982.1">
    <property type="nucleotide sequence ID" value="XM_040839134.1"/>
</dbReference>
<sequence length="181" mass="21209">MTYFILLIASYLYILKRFPARSKEWRAPKSSVQELSIIAALFAILPKLHDETHSQWFRIYLRLTDTTLHVIVSNSPLQIHMHLNISPRGSSNISRPWLMCRITSRTKGRKWLDSIWLAVRCFIKLACLGVLRPAVSLVTWKDWMYSNCKAYHFDSISNTGPIQQNQVGMTQKKPQWRYGWL</sequence>
<accession>A0A1L9R5V5</accession>
<evidence type="ECO:0000313" key="2">
    <source>
        <dbReference type="Proteomes" id="UP000184383"/>
    </source>
</evidence>
<name>A0A1L9R5V5_ASPWE</name>
<gene>
    <name evidence="1" type="ORF">ASPWEDRAFT_705529</name>
</gene>
<dbReference type="VEuPathDB" id="FungiDB:ASPWEDRAFT_705529"/>
<protein>
    <submittedName>
        <fullName evidence="1">Uncharacterized protein</fullName>
    </submittedName>
</protein>
<proteinExistence type="predicted"/>
<organism evidence="1 2">
    <name type="scientific">Aspergillus wentii DTO 134E9</name>
    <dbReference type="NCBI Taxonomy" id="1073089"/>
    <lineage>
        <taxon>Eukaryota</taxon>
        <taxon>Fungi</taxon>
        <taxon>Dikarya</taxon>
        <taxon>Ascomycota</taxon>
        <taxon>Pezizomycotina</taxon>
        <taxon>Eurotiomycetes</taxon>
        <taxon>Eurotiomycetidae</taxon>
        <taxon>Eurotiales</taxon>
        <taxon>Aspergillaceae</taxon>
        <taxon>Aspergillus</taxon>
        <taxon>Aspergillus subgen. Cremei</taxon>
    </lineage>
</organism>
<keyword evidence="2" id="KW-1185">Reference proteome</keyword>
<dbReference type="EMBL" id="KV878217">
    <property type="protein sequence ID" value="OJJ30305.1"/>
    <property type="molecule type" value="Genomic_DNA"/>
</dbReference>
<dbReference type="Proteomes" id="UP000184383">
    <property type="component" value="Unassembled WGS sequence"/>
</dbReference>